<comment type="function">
    <text evidence="9">Catalyzes the phosphorylation of ribose at O-5 in a reaction requiring ATP and magnesium. The resulting D-ribose-5-phosphate can then be used either for sythesis of nucleotides, histidine, and tryptophan, or as a component of the pentose phosphate pathway.</text>
</comment>
<comment type="subcellular location">
    <subcellularLocation>
        <location evidence="9">Cytoplasm</location>
    </subcellularLocation>
    <subcellularLocation>
        <location evidence="9">Nucleus</location>
    </subcellularLocation>
</comment>
<comment type="caution">
    <text evidence="9">Lacks conserved residue(s) required for the propagation of feature annotation.</text>
</comment>
<evidence type="ECO:0000259" key="10">
    <source>
        <dbReference type="Pfam" id="PF00294"/>
    </source>
</evidence>
<dbReference type="Pfam" id="PF00294">
    <property type="entry name" value="PfkB"/>
    <property type="match status" value="1"/>
</dbReference>
<sequence length="309" mass="32564">MIRGSGRVVVVGINVLDMKSFVKRIPVVGETCLSTKFEEDFGGKGANQAYQASLLLKESGCPVSFVSKIGNDARGHTMVSHMQKAGVNMDHVSIMEDIYSGCSSLLVDEEGQNVIVVSAGANAYLDESDILKAKDVITDSSVILGQLEAPLEATVAAFELASAQDKKTLKILNTAPIPSKLSADFYRLLDLAHIICPNEIEAEQLTGHSDPTQAADTLLEECPNCDAVVVTLGKDGALLAKRNFKTKIAGVDGIVAKDTVGAGDSFMGALGASLALGDTLLEAVEKANRVAAFSVSNYGTQSSYQSTFI</sequence>
<evidence type="ECO:0000256" key="4">
    <source>
        <dbReference type="ARBA" id="ARBA00022777"/>
    </source>
</evidence>
<keyword evidence="9" id="KW-0539">Nucleus</keyword>
<dbReference type="PANTHER" id="PTHR10584">
    <property type="entry name" value="SUGAR KINASE"/>
    <property type="match status" value="1"/>
</dbReference>
<keyword evidence="7 9" id="KW-0630">Potassium</keyword>
<reference evidence="11" key="1">
    <citation type="submission" date="2021-01" db="EMBL/GenBank/DDBJ databases">
        <authorList>
            <person name="Corre E."/>
            <person name="Pelletier E."/>
            <person name="Niang G."/>
            <person name="Scheremetjew M."/>
            <person name="Finn R."/>
            <person name="Kale V."/>
            <person name="Holt S."/>
            <person name="Cochrane G."/>
            <person name="Meng A."/>
            <person name="Brown T."/>
            <person name="Cohen L."/>
        </authorList>
    </citation>
    <scope>NUCLEOTIDE SEQUENCE</scope>
    <source>
        <strain evidence="11">NY070348D</strain>
    </source>
</reference>
<keyword evidence="8 9" id="KW-0119">Carbohydrate metabolism</keyword>
<keyword evidence="2 9" id="KW-0479">Metal-binding</keyword>
<dbReference type="GO" id="GO:0004747">
    <property type="term" value="F:ribokinase activity"/>
    <property type="evidence" value="ECO:0007669"/>
    <property type="project" value="UniProtKB-UniRule"/>
</dbReference>
<evidence type="ECO:0000256" key="9">
    <source>
        <dbReference type="HAMAP-Rule" id="MF_03215"/>
    </source>
</evidence>
<feature type="binding site" evidence="9">
    <location>
        <position position="299"/>
    </location>
    <ligand>
        <name>K(+)</name>
        <dbReference type="ChEBI" id="CHEBI:29103"/>
    </ligand>
</feature>
<dbReference type="GO" id="GO:0019303">
    <property type="term" value="P:D-ribose catabolic process"/>
    <property type="evidence" value="ECO:0007669"/>
    <property type="project" value="UniProtKB-UniRule"/>
</dbReference>
<feature type="binding site" evidence="9">
    <location>
        <begin position="43"/>
        <end position="47"/>
    </location>
    <ligand>
        <name>substrate</name>
    </ligand>
</feature>
<feature type="binding site" evidence="9">
    <location>
        <position position="303"/>
    </location>
    <ligand>
        <name>K(+)</name>
        <dbReference type="ChEBI" id="CHEBI:29103"/>
    </ligand>
</feature>
<dbReference type="HAMAP" id="MF_01987">
    <property type="entry name" value="Ribokinase"/>
    <property type="match status" value="1"/>
</dbReference>
<dbReference type="SUPFAM" id="SSF53613">
    <property type="entry name" value="Ribokinase-like"/>
    <property type="match status" value="1"/>
</dbReference>
<keyword evidence="4 9" id="KW-0418">Kinase</keyword>
<feature type="binding site" evidence="9">
    <location>
        <position position="264"/>
    </location>
    <ligand>
        <name>substrate</name>
    </ligand>
</feature>
<evidence type="ECO:0000256" key="1">
    <source>
        <dbReference type="ARBA" id="ARBA00022679"/>
    </source>
</evidence>
<feature type="binding site" evidence="9">
    <location>
        <position position="294"/>
    </location>
    <ligand>
        <name>K(+)</name>
        <dbReference type="ChEBI" id="CHEBI:29103"/>
    </ligand>
</feature>
<keyword evidence="1 9" id="KW-0808">Transferase</keyword>
<keyword evidence="6 9" id="KW-0460">Magnesium</keyword>
<feature type="binding site" evidence="9">
    <location>
        <position position="148"/>
    </location>
    <ligand>
        <name>substrate</name>
    </ligand>
</feature>
<feature type="binding site" evidence="9">
    <location>
        <begin position="15"/>
        <end position="17"/>
    </location>
    <ligand>
        <name>substrate</name>
    </ligand>
</feature>
<evidence type="ECO:0000256" key="8">
    <source>
        <dbReference type="ARBA" id="ARBA00023277"/>
    </source>
</evidence>
<dbReference type="EMBL" id="HBHK01010915">
    <property type="protein sequence ID" value="CAD9680250.1"/>
    <property type="molecule type" value="Transcribed_RNA"/>
</dbReference>
<dbReference type="GO" id="GO:0005524">
    <property type="term" value="F:ATP binding"/>
    <property type="evidence" value="ECO:0007669"/>
    <property type="project" value="UniProtKB-UniRule"/>
</dbReference>
<comment type="catalytic activity">
    <reaction evidence="9">
        <text>D-ribose + ATP = D-ribose 5-phosphate + ADP + H(+)</text>
        <dbReference type="Rhea" id="RHEA:13697"/>
        <dbReference type="ChEBI" id="CHEBI:15378"/>
        <dbReference type="ChEBI" id="CHEBI:30616"/>
        <dbReference type="ChEBI" id="CHEBI:47013"/>
        <dbReference type="ChEBI" id="CHEBI:78346"/>
        <dbReference type="ChEBI" id="CHEBI:456216"/>
        <dbReference type="EC" id="2.7.1.15"/>
    </reaction>
</comment>
<dbReference type="GO" id="GO:0005634">
    <property type="term" value="C:nucleus"/>
    <property type="evidence" value="ECO:0007669"/>
    <property type="project" value="UniProtKB-SubCell"/>
</dbReference>
<gene>
    <name evidence="11" type="ORF">QSP1433_LOCUS6851</name>
</gene>
<evidence type="ECO:0000313" key="11">
    <source>
        <dbReference type="EMBL" id="CAD9680250.1"/>
    </source>
</evidence>
<comment type="similarity">
    <text evidence="9">Belongs to the carbohydrate kinase PfkB family. Ribokinase subfamily.</text>
</comment>
<evidence type="ECO:0000256" key="2">
    <source>
        <dbReference type="ARBA" id="ARBA00022723"/>
    </source>
</evidence>
<dbReference type="InterPro" id="IPR002139">
    <property type="entry name" value="Ribo/fructo_kinase"/>
</dbReference>
<feature type="active site" description="Proton acceptor" evidence="9">
    <location>
        <position position="264"/>
    </location>
</feature>
<comment type="subunit">
    <text evidence="9">Homodimer.</text>
</comment>
<feature type="binding site" evidence="9">
    <location>
        <position position="258"/>
    </location>
    <ligand>
        <name>K(+)</name>
        <dbReference type="ChEBI" id="CHEBI:29103"/>
    </ligand>
</feature>
<dbReference type="InterPro" id="IPR011877">
    <property type="entry name" value="Ribokinase"/>
</dbReference>
<feature type="binding site" evidence="9">
    <location>
        <position position="198"/>
    </location>
    <ligand>
        <name>ATP</name>
        <dbReference type="ChEBI" id="CHEBI:30616"/>
    </ligand>
</feature>
<dbReference type="CDD" id="cd01174">
    <property type="entry name" value="ribokinase"/>
    <property type="match status" value="1"/>
</dbReference>
<comment type="cofactor">
    <cofactor evidence="9">
        <name>Mg(2+)</name>
        <dbReference type="ChEBI" id="CHEBI:18420"/>
    </cofactor>
    <text evidence="9">Requires a divalent cation, most likely magnesium in vivo, as an electrophilic catalyst to aid phosphoryl group transfer. It is the chelate of the metal and the nucleotide that is the actual substrate.</text>
</comment>
<comment type="activity regulation">
    <text evidence="9">Activated by a monovalent cation that binds near, but not in, the active site. The most likely occupant of the site in vivo is potassium. Ion binding induces a conformational change that may alter substrate affinity.</text>
</comment>
<feature type="domain" description="Carbohydrate kinase PfkB" evidence="10">
    <location>
        <begin position="7"/>
        <end position="304"/>
    </location>
</feature>
<dbReference type="GO" id="GO:0046872">
    <property type="term" value="F:metal ion binding"/>
    <property type="evidence" value="ECO:0007669"/>
    <property type="project" value="UniProtKB-KW"/>
</dbReference>
<dbReference type="EC" id="2.7.1.15" evidence="9"/>
<dbReference type="InterPro" id="IPR011611">
    <property type="entry name" value="PfkB_dom"/>
</dbReference>
<dbReference type="PANTHER" id="PTHR10584:SF166">
    <property type="entry name" value="RIBOKINASE"/>
    <property type="match status" value="1"/>
</dbReference>
<accession>A0A7S2RTL4</accession>
<feature type="binding site" evidence="9">
    <location>
        <position position="297"/>
    </location>
    <ligand>
        <name>K(+)</name>
        <dbReference type="ChEBI" id="CHEBI:29103"/>
    </ligand>
</feature>
<organism evidence="11">
    <name type="scientific">Mucochytrium quahogii</name>
    <dbReference type="NCBI Taxonomy" id="96639"/>
    <lineage>
        <taxon>Eukaryota</taxon>
        <taxon>Sar</taxon>
        <taxon>Stramenopiles</taxon>
        <taxon>Bigyra</taxon>
        <taxon>Labyrinthulomycetes</taxon>
        <taxon>Thraustochytrida</taxon>
        <taxon>Thraustochytriidae</taxon>
        <taxon>Mucochytrium</taxon>
    </lineage>
</organism>
<protein>
    <recommendedName>
        <fullName evidence="9">Ribokinase</fullName>
        <shortName evidence="9">RK</shortName>
        <ecNumber evidence="9">2.7.1.15</ecNumber>
    </recommendedName>
</protein>
<feature type="binding site" evidence="9">
    <location>
        <begin position="231"/>
        <end position="236"/>
    </location>
    <ligand>
        <name>ATP</name>
        <dbReference type="ChEBI" id="CHEBI:30616"/>
    </ligand>
</feature>
<keyword evidence="3 9" id="KW-0547">Nucleotide-binding</keyword>
<dbReference type="Gene3D" id="3.40.1190.20">
    <property type="match status" value="1"/>
</dbReference>
<dbReference type="InterPro" id="IPR029056">
    <property type="entry name" value="Ribokinase-like"/>
</dbReference>
<proteinExistence type="inferred from homology"/>
<feature type="binding site" evidence="9">
    <location>
        <position position="288"/>
    </location>
    <ligand>
        <name>ATP</name>
        <dbReference type="ChEBI" id="CHEBI:30616"/>
    </ligand>
</feature>
<evidence type="ECO:0000256" key="5">
    <source>
        <dbReference type="ARBA" id="ARBA00022840"/>
    </source>
</evidence>
<name>A0A7S2RTL4_9STRA</name>
<dbReference type="PRINTS" id="PR00990">
    <property type="entry name" value="RIBOKINASE"/>
</dbReference>
<feature type="binding site" evidence="9">
    <location>
        <begin position="263"/>
        <end position="264"/>
    </location>
    <ligand>
        <name>ATP</name>
        <dbReference type="ChEBI" id="CHEBI:30616"/>
    </ligand>
</feature>
<keyword evidence="9" id="KW-0963">Cytoplasm</keyword>
<dbReference type="UniPathway" id="UPA00916">
    <property type="reaction ID" value="UER00889"/>
</dbReference>
<evidence type="ECO:0000256" key="6">
    <source>
        <dbReference type="ARBA" id="ARBA00022842"/>
    </source>
</evidence>
<keyword evidence="5 9" id="KW-0067">ATP-binding</keyword>
<comment type="pathway">
    <text evidence="9">Carbohydrate metabolism; D-ribose degradation; D-ribose 5-phosphate from beta-D-ribopyranose: step 2/2.</text>
</comment>
<evidence type="ECO:0000256" key="3">
    <source>
        <dbReference type="ARBA" id="ARBA00022741"/>
    </source>
</evidence>
<evidence type="ECO:0000256" key="7">
    <source>
        <dbReference type="ARBA" id="ARBA00022958"/>
    </source>
</evidence>
<dbReference type="GO" id="GO:0005829">
    <property type="term" value="C:cytosol"/>
    <property type="evidence" value="ECO:0007669"/>
    <property type="project" value="TreeGrafter"/>
</dbReference>
<dbReference type="AlphaFoldDB" id="A0A7S2RTL4"/>
<feature type="binding site" evidence="9">
    <location>
        <position position="260"/>
    </location>
    <ligand>
        <name>K(+)</name>
        <dbReference type="ChEBI" id="CHEBI:29103"/>
    </ligand>
</feature>